<dbReference type="AlphaFoldDB" id="A0A0S3SFP2"/>
<accession>A0A0S3SFP2</accession>
<evidence type="ECO:0000313" key="1">
    <source>
        <dbReference type="EMBL" id="BAT91653.1"/>
    </source>
</evidence>
<dbReference type="Proteomes" id="UP000291084">
    <property type="component" value="Chromosome 7"/>
</dbReference>
<reference evidence="1 2" key="1">
    <citation type="journal article" date="2015" name="Sci. Rep.">
        <title>The power of single molecule real-time sequencing technology in the de novo assembly of a eukaryotic genome.</title>
        <authorList>
            <person name="Sakai H."/>
            <person name="Naito K."/>
            <person name="Ogiso-Tanaka E."/>
            <person name="Takahashi Y."/>
            <person name="Iseki K."/>
            <person name="Muto C."/>
            <person name="Satou K."/>
            <person name="Teruya K."/>
            <person name="Shiroma A."/>
            <person name="Shimoji M."/>
            <person name="Hirano T."/>
            <person name="Itoh T."/>
            <person name="Kaga A."/>
            <person name="Tomooka N."/>
        </authorList>
    </citation>
    <scope>NUCLEOTIDE SEQUENCE [LARGE SCALE GENOMIC DNA]</scope>
    <source>
        <strain evidence="2">cv. Shumari</strain>
    </source>
</reference>
<dbReference type="EMBL" id="AP015040">
    <property type="protein sequence ID" value="BAT91653.1"/>
    <property type="molecule type" value="Genomic_DNA"/>
</dbReference>
<proteinExistence type="predicted"/>
<gene>
    <name evidence="1" type="primary">Vigan.07G026300</name>
    <name evidence="1" type="ORF">VIGAN_07026300</name>
</gene>
<organism evidence="1 2">
    <name type="scientific">Vigna angularis var. angularis</name>
    <dbReference type="NCBI Taxonomy" id="157739"/>
    <lineage>
        <taxon>Eukaryota</taxon>
        <taxon>Viridiplantae</taxon>
        <taxon>Streptophyta</taxon>
        <taxon>Embryophyta</taxon>
        <taxon>Tracheophyta</taxon>
        <taxon>Spermatophyta</taxon>
        <taxon>Magnoliopsida</taxon>
        <taxon>eudicotyledons</taxon>
        <taxon>Gunneridae</taxon>
        <taxon>Pentapetalae</taxon>
        <taxon>rosids</taxon>
        <taxon>fabids</taxon>
        <taxon>Fabales</taxon>
        <taxon>Fabaceae</taxon>
        <taxon>Papilionoideae</taxon>
        <taxon>50 kb inversion clade</taxon>
        <taxon>NPAAA clade</taxon>
        <taxon>indigoferoid/millettioid clade</taxon>
        <taxon>Phaseoleae</taxon>
        <taxon>Vigna</taxon>
    </lineage>
</organism>
<sequence length="101" mass="12021">SFSLRLEEKRSLVELYLKSRDSVYRCLLCSMHSSESVPCDIVLRKWAVVFHPSLKITTIIFPTSSSHLFPFLHFKIFNRLISFYSKYIHILFLFSTSLFYF</sequence>
<protein>
    <submittedName>
        <fullName evidence="1">Uncharacterized protein</fullName>
    </submittedName>
</protein>
<keyword evidence="2" id="KW-1185">Reference proteome</keyword>
<evidence type="ECO:0000313" key="2">
    <source>
        <dbReference type="Proteomes" id="UP000291084"/>
    </source>
</evidence>
<feature type="non-terminal residue" evidence="1">
    <location>
        <position position="1"/>
    </location>
</feature>
<name>A0A0S3SFP2_PHAAN</name>